<dbReference type="GO" id="GO:0006935">
    <property type="term" value="P:chemotaxis"/>
    <property type="evidence" value="ECO:0007669"/>
    <property type="project" value="InterPro"/>
</dbReference>
<evidence type="ECO:0000256" key="2">
    <source>
        <dbReference type="ARBA" id="ARBA00022475"/>
    </source>
</evidence>
<protein>
    <submittedName>
        <fullName evidence="10">Methyl-accepting chemotaxis protein</fullName>
    </submittedName>
</protein>
<feature type="domain" description="Methyl-accepting transducer" evidence="8">
    <location>
        <begin position="334"/>
        <end position="605"/>
    </location>
</feature>
<dbReference type="CDD" id="cd12912">
    <property type="entry name" value="PDC2_MCP_like"/>
    <property type="match status" value="1"/>
</dbReference>
<dbReference type="SMART" id="SM00283">
    <property type="entry name" value="MA"/>
    <property type="match status" value="1"/>
</dbReference>
<dbReference type="GO" id="GO:0007165">
    <property type="term" value="P:signal transduction"/>
    <property type="evidence" value="ECO:0007669"/>
    <property type="project" value="UniProtKB-KW"/>
</dbReference>
<evidence type="ECO:0000256" key="5">
    <source>
        <dbReference type="ARBA" id="ARBA00029447"/>
    </source>
</evidence>
<dbReference type="PANTHER" id="PTHR32089:SF112">
    <property type="entry name" value="LYSOZYME-LIKE PROTEIN-RELATED"/>
    <property type="match status" value="1"/>
</dbReference>
<keyword evidence="7" id="KW-1133">Transmembrane helix</keyword>
<dbReference type="CDD" id="cd12913">
    <property type="entry name" value="PDC1_MCP_like"/>
    <property type="match status" value="1"/>
</dbReference>
<dbReference type="RefSeq" id="WP_003472617.1">
    <property type="nucleotide sequence ID" value="NZ_APML01000060.1"/>
</dbReference>
<dbReference type="InterPro" id="IPR004089">
    <property type="entry name" value="MCPsignal_dom"/>
</dbReference>
<evidence type="ECO:0000256" key="1">
    <source>
        <dbReference type="ARBA" id="ARBA00004236"/>
    </source>
</evidence>
<accession>N4WIY8</accession>
<name>N4WIY8_9BACI</name>
<keyword evidence="2" id="KW-1003">Cell membrane</keyword>
<dbReference type="GO" id="GO:0005886">
    <property type="term" value="C:plasma membrane"/>
    <property type="evidence" value="ECO:0007669"/>
    <property type="project" value="UniProtKB-SubCell"/>
</dbReference>
<proteinExistence type="inferred from homology"/>
<dbReference type="PRINTS" id="PR00260">
    <property type="entry name" value="CHEMTRNSDUCR"/>
</dbReference>
<dbReference type="PATRIC" id="fig|1308866.3.peg.2591"/>
<reference evidence="10 11" key="1">
    <citation type="submission" date="2013-03" db="EMBL/GenBank/DDBJ databases">
        <title>Draft genome sequence of Gracibacillus halophilus YIM-C55.5, a moderately halophilic and thermophilic organism from the Xiaochaidamu salt lake.</title>
        <authorList>
            <person name="Sugumar T."/>
            <person name="Polireddy D.R."/>
            <person name="Antony A."/>
            <person name="Madhava Y.R."/>
            <person name="Sivakumar N."/>
        </authorList>
    </citation>
    <scope>NUCLEOTIDE SEQUENCE [LARGE SCALE GENOMIC DNA]</scope>
    <source>
        <strain evidence="10 11">YIM-C55.5</strain>
    </source>
</reference>
<dbReference type="GO" id="GO:0004888">
    <property type="term" value="F:transmembrane signaling receptor activity"/>
    <property type="evidence" value="ECO:0007669"/>
    <property type="project" value="InterPro"/>
</dbReference>
<sequence length="620" mass="69100">MTRHERNLVTTKALLESQDGQYNRQQYRDYFESLLPSNEETYGLGVWYEPYAHNEDDEYFGPYVYKGEDSLQYTEDYEEPSYDYHSQGYYTQGIEADTPIWTTPYYDETLDQTFITTAVSFANQEGTTQGVLTSDYVLNSVQSLVADIKVEDTGYAALIGKDGTFLSHPDQEKILSASLSDEISNENVISQINENSNGDVTLSLDGTEYEVHYETLPKVGWKLMMFAPTDELYASLPALLNKLIITSVALVILIVLLVFFIGRTVSKDAKKLNTYLEGLAQGDLTDRIDVQSSDELGQMGQYYNHSVNSLHQMLQSITKNSEHVASTSEQLSASSQEINSSVEEVATSIQEVANNATSQNEIANQLSGSSEKMHENMNDMADSMKMMNQEASQSTDRASQGSKNVKDVVEKMHELNKQIKSSSDKIYSLDKKSDQIGEMSRMITEITEQTNLLALNAAIEAARAGEAGKGFSVVAEEVRKLAEQTGQTSSQINDMVEDVQKEVSESVTMMEQSQTIADEGIQSVERSGESFDTITSSIYDLSEKITSITSDMEKSLADMKEMKELSDKVQNYSHDTSDHANNVSATTEEQLSMMNEVANASESLAEMAQQLQEEMSQFNI</sequence>
<dbReference type="Gene3D" id="3.30.450.20">
    <property type="entry name" value="PAS domain"/>
    <property type="match status" value="2"/>
</dbReference>
<dbReference type="Gene3D" id="6.10.340.10">
    <property type="match status" value="1"/>
</dbReference>
<comment type="subcellular location">
    <subcellularLocation>
        <location evidence="1">Cell membrane</location>
    </subcellularLocation>
</comment>
<dbReference type="InterPro" id="IPR003660">
    <property type="entry name" value="HAMP_dom"/>
</dbReference>
<dbReference type="CDD" id="cd11386">
    <property type="entry name" value="MCP_signal"/>
    <property type="match status" value="1"/>
</dbReference>
<comment type="caution">
    <text evidence="10">The sequence shown here is derived from an EMBL/GenBank/DDBJ whole genome shotgun (WGS) entry which is preliminary data.</text>
</comment>
<dbReference type="CDD" id="cd06225">
    <property type="entry name" value="HAMP"/>
    <property type="match status" value="1"/>
</dbReference>
<keyword evidence="7" id="KW-0812">Transmembrane</keyword>
<keyword evidence="3 7" id="KW-0472">Membrane</keyword>
<dbReference type="AlphaFoldDB" id="N4WIY8"/>
<dbReference type="Pfam" id="PF00015">
    <property type="entry name" value="MCPsignal"/>
    <property type="match status" value="1"/>
</dbReference>
<feature type="transmembrane region" description="Helical" evidence="7">
    <location>
        <begin position="243"/>
        <end position="262"/>
    </location>
</feature>
<evidence type="ECO:0000259" key="8">
    <source>
        <dbReference type="PROSITE" id="PS50111"/>
    </source>
</evidence>
<dbReference type="Pfam" id="PF00672">
    <property type="entry name" value="HAMP"/>
    <property type="match status" value="1"/>
</dbReference>
<gene>
    <name evidence="10" type="ORF">J416_12819</name>
</gene>
<evidence type="ECO:0000259" key="9">
    <source>
        <dbReference type="PROSITE" id="PS50885"/>
    </source>
</evidence>
<dbReference type="SUPFAM" id="SSF58104">
    <property type="entry name" value="Methyl-accepting chemotaxis protein (MCP) signaling domain"/>
    <property type="match status" value="1"/>
</dbReference>
<feature type="domain" description="HAMP" evidence="9">
    <location>
        <begin position="263"/>
        <end position="315"/>
    </location>
</feature>
<dbReference type="PANTHER" id="PTHR32089">
    <property type="entry name" value="METHYL-ACCEPTING CHEMOTAXIS PROTEIN MCPB"/>
    <property type="match status" value="1"/>
</dbReference>
<keyword evidence="11" id="KW-1185">Reference proteome</keyword>
<comment type="similarity">
    <text evidence="5">Belongs to the methyl-accepting chemotaxis (MCP) protein family.</text>
</comment>
<dbReference type="STRING" id="1308866.J416_12819"/>
<dbReference type="InterPro" id="IPR029151">
    <property type="entry name" value="Sensor-like_sf"/>
</dbReference>
<evidence type="ECO:0000256" key="7">
    <source>
        <dbReference type="SAM" id="Phobius"/>
    </source>
</evidence>
<dbReference type="PROSITE" id="PS50885">
    <property type="entry name" value="HAMP"/>
    <property type="match status" value="1"/>
</dbReference>
<evidence type="ECO:0000256" key="3">
    <source>
        <dbReference type="ARBA" id="ARBA00023136"/>
    </source>
</evidence>
<dbReference type="eggNOG" id="COG0840">
    <property type="taxonomic scope" value="Bacteria"/>
</dbReference>
<evidence type="ECO:0000256" key="4">
    <source>
        <dbReference type="ARBA" id="ARBA00023224"/>
    </source>
</evidence>
<evidence type="ECO:0000256" key="6">
    <source>
        <dbReference type="PROSITE-ProRule" id="PRU00284"/>
    </source>
</evidence>
<dbReference type="SUPFAM" id="SSF103190">
    <property type="entry name" value="Sensory domain-like"/>
    <property type="match status" value="1"/>
</dbReference>
<evidence type="ECO:0000313" key="11">
    <source>
        <dbReference type="Proteomes" id="UP000012283"/>
    </source>
</evidence>
<dbReference type="OrthoDB" id="9760371at2"/>
<dbReference type="Pfam" id="PF22673">
    <property type="entry name" value="MCP-like_PDC_1"/>
    <property type="match status" value="1"/>
</dbReference>
<evidence type="ECO:0000313" key="10">
    <source>
        <dbReference type="EMBL" id="ENH96087.1"/>
    </source>
</evidence>
<keyword evidence="4 6" id="KW-0807">Transducer</keyword>
<organism evidence="10 11">
    <name type="scientific">Gracilibacillus halophilus YIM-C55.5</name>
    <dbReference type="NCBI Taxonomy" id="1308866"/>
    <lineage>
        <taxon>Bacteria</taxon>
        <taxon>Bacillati</taxon>
        <taxon>Bacillota</taxon>
        <taxon>Bacilli</taxon>
        <taxon>Bacillales</taxon>
        <taxon>Bacillaceae</taxon>
        <taxon>Gracilibacillus</taxon>
    </lineage>
</organism>
<dbReference type="PROSITE" id="PS50111">
    <property type="entry name" value="CHEMOTAXIS_TRANSDUC_2"/>
    <property type="match status" value="1"/>
</dbReference>
<dbReference type="SMART" id="SM00304">
    <property type="entry name" value="HAMP"/>
    <property type="match status" value="1"/>
</dbReference>
<dbReference type="EMBL" id="APML01000060">
    <property type="protein sequence ID" value="ENH96087.1"/>
    <property type="molecule type" value="Genomic_DNA"/>
</dbReference>
<dbReference type="InterPro" id="IPR004090">
    <property type="entry name" value="Chemotax_Me-accpt_rcpt"/>
</dbReference>
<dbReference type="Proteomes" id="UP000012283">
    <property type="component" value="Unassembled WGS sequence"/>
</dbReference>
<dbReference type="Gene3D" id="1.10.287.950">
    <property type="entry name" value="Methyl-accepting chemotaxis protein"/>
    <property type="match status" value="1"/>
</dbReference>